<evidence type="ECO:0000256" key="5">
    <source>
        <dbReference type="SAM" id="SignalP"/>
    </source>
</evidence>
<organism evidence="8 9">
    <name type="scientific">Rubritalea tangerina</name>
    <dbReference type="NCBI Taxonomy" id="430798"/>
    <lineage>
        <taxon>Bacteria</taxon>
        <taxon>Pseudomonadati</taxon>
        <taxon>Verrucomicrobiota</taxon>
        <taxon>Verrucomicrobiia</taxon>
        <taxon>Verrucomicrobiales</taxon>
        <taxon>Rubritaleaceae</taxon>
        <taxon>Rubritalea</taxon>
    </lineage>
</organism>
<dbReference type="InterPro" id="IPR027474">
    <property type="entry name" value="L-asparaginase_N"/>
</dbReference>
<dbReference type="PIRSF" id="PIRSF500176">
    <property type="entry name" value="L_ASNase"/>
    <property type="match status" value="1"/>
</dbReference>
<dbReference type="Gene3D" id="3.40.50.1170">
    <property type="entry name" value="L-asparaginase, N-terminal domain"/>
    <property type="match status" value="1"/>
</dbReference>
<dbReference type="PANTHER" id="PTHR11707">
    <property type="entry name" value="L-ASPARAGINASE"/>
    <property type="match status" value="1"/>
</dbReference>
<dbReference type="GO" id="GO:0004067">
    <property type="term" value="F:asparaginase activity"/>
    <property type="evidence" value="ECO:0007669"/>
    <property type="project" value="UniProtKB-EC"/>
</dbReference>
<feature type="signal peptide" evidence="5">
    <location>
        <begin position="1"/>
        <end position="21"/>
    </location>
</feature>
<dbReference type="Gene3D" id="3.40.50.40">
    <property type="match status" value="1"/>
</dbReference>
<dbReference type="PANTHER" id="PTHR11707:SF28">
    <property type="entry name" value="60 KDA LYSOPHOSPHOLIPASE"/>
    <property type="match status" value="1"/>
</dbReference>
<dbReference type="PROSITE" id="PS00144">
    <property type="entry name" value="ASN_GLN_ASE_1"/>
    <property type="match status" value="1"/>
</dbReference>
<evidence type="ECO:0000259" key="6">
    <source>
        <dbReference type="Pfam" id="PF00710"/>
    </source>
</evidence>
<dbReference type="InterPro" id="IPR006034">
    <property type="entry name" value="Asparaginase/glutaminase-like"/>
</dbReference>
<feature type="active site" evidence="3">
    <location>
        <position position="34"/>
    </location>
</feature>
<dbReference type="InterPro" id="IPR020827">
    <property type="entry name" value="Asparaginase/glutaminase_AS1"/>
</dbReference>
<evidence type="ECO:0000313" key="8">
    <source>
        <dbReference type="EMBL" id="MFD2157934.1"/>
    </source>
</evidence>
<dbReference type="Pfam" id="PF00710">
    <property type="entry name" value="Asparaginase"/>
    <property type="match status" value="1"/>
</dbReference>
<proteinExistence type="inferred from homology"/>
<dbReference type="SUPFAM" id="SSF53774">
    <property type="entry name" value="Glutaminase/Asparaginase"/>
    <property type="match status" value="1"/>
</dbReference>
<dbReference type="RefSeq" id="WP_377090151.1">
    <property type="nucleotide sequence ID" value="NZ_JBHSJL010000014.1"/>
</dbReference>
<dbReference type="PROSITE" id="PS51732">
    <property type="entry name" value="ASN_GLN_ASE_3"/>
    <property type="match status" value="1"/>
</dbReference>
<evidence type="ECO:0000256" key="2">
    <source>
        <dbReference type="ARBA" id="ARBA00022801"/>
    </source>
</evidence>
<dbReference type="PIRSF" id="PIRSF001220">
    <property type="entry name" value="L-ASNase_gatD"/>
    <property type="match status" value="1"/>
</dbReference>
<keyword evidence="9" id="KW-1185">Reference proteome</keyword>
<protein>
    <submittedName>
        <fullName evidence="8">Type II asparaginase</fullName>
        <ecNumber evidence="8">3.5.1.1</ecNumber>
    </submittedName>
</protein>
<dbReference type="Proteomes" id="UP001597389">
    <property type="component" value="Unassembled WGS sequence"/>
</dbReference>
<dbReference type="InterPro" id="IPR036152">
    <property type="entry name" value="Asp/glu_Ase-like_sf"/>
</dbReference>
<feature type="domain" description="L-asparaginase N-terminal" evidence="6">
    <location>
        <begin position="25"/>
        <end position="216"/>
    </location>
</feature>
<dbReference type="EC" id="3.5.1.1" evidence="8"/>
<dbReference type="SMART" id="SM00870">
    <property type="entry name" value="Asparaginase"/>
    <property type="match status" value="1"/>
</dbReference>
<evidence type="ECO:0000313" key="9">
    <source>
        <dbReference type="Proteomes" id="UP001597389"/>
    </source>
</evidence>
<feature type="domain" description="Asparaginase/glutaminase C-terminal" evidence="7">
    <location>
        <begin position="237"/>
        <end position="346"/>
    </location>
</feature>
<keyword evidence="2 8" id="KW-0378">Hydrolase</keyword>
<reference evidence="9" key="1">
    <citation type="journal article" date="2019" name="Int. J. Syst. Evol. Microbiol.">
        <title>The Global Catalogue of Microorganisms (GCM) 10K type strain sequencing project: providing services to taxonomists for standard genome sequencing and annotation.</title>
        <authorList>
            <consortium name="The Broad Institute Genomics Platform"/>
            <consortium name="The Broad Institute Genome Sequencing Center for Infectious Disease"/>
            <person name="Wu L."/>
            <person name="Ma J."/>
        </authorList>
    </citation>
    <scope>NUCLEOTIDE SEQUENCE [LARGE SCALE GENOMIC DNA]</scope>
    <source>
        <strain evidence="9">CCUG 57942</strain>
    </source>
</reference>
<dbReference type="InterPro" id="IPR004550">
    <property type="entry name" value="AsnASE_II"/>
</dbReference>
<feature type="chain" id="PRO_5047423281" evidence="5">
    <location>
        <begin position="22"/>
        <end position="350"/>
    </location>
</feature>
<keyword evidence="5" id="KW-0732">Signal</keyword>
<dbReference type="InterPro" id="IPR027473">
    <property type="entry name" value="L-asparaginase_C"/>
</dbReference>
<dbReference type="EMBL" id="JBHUJB010000015">
    <property type="protein sequence ID" value="MFD2157934.1"/>
    <property type="molecule type" value="Genomic_DNA"/>
</dbReference>
<accession>A0ABW4Z7S8</accession>
<dbReference type="PRINTS" id="PR00139">
    <property type="entry name" value="ASNGLNASE"/>
</dbReference>
<comment type="caution">
    <text evidence="8">The sequence shown here is derived from an EMBL/GenBank/DDBJ whole genome shotgun (WGS) entry which is preliminary data.</text>
</comment>
<evidence type="ECO:0000259" key="7">
    <source>
        <dbReference type="Pfam" id="PF17763"/>
    </source>
</evidence>
<gene>
    <name evidence="8" type="ORF">ACFSW8_03365</name>
</gene>
<dbReference type="InterPro" id="IPR037152">
    <property type="entry name" value="L-asparaginase_N_sf"/>
</dbReference>
<sequence>MKRFKLSIMLALFCSASSLFAEKPNVVILATGGTIAGKSDAATSTKYTAGQLPIEDLLAAVPGAEEYASIKGEQVVNIGSQAMNDKVWLTLAKRCNELLKQEDVDGIVITHGTDTKEATGYFLNLTVKSDKPIVLVSSMRNSTSISADGPKNLFDGIITAAAPESKGMGVLVASNDYIYAVRDLTKTNTTNVATMKAPNWGPIGVAYNGKPYYYHKTLRKHTTESEFDVSELTKLPKVDIVYGYSNMDATAINAFVENKSKGLIFVGVGNGNIYPDALEALKEARKKGVVIVRASRTGSGRTTLDAEVDDKALGFVVADDLNAQKARVLLMLALTKTNDLAEIQKDFFTY</sequence>
<evidence type="ECO:0000256" key="3">
    <source>
        <dbReference type="PROSITE-ProRule" id="PRU10099"/>
    </source>
</evidence>
<comment type="similarity">
    <text evidence="1 4">Belongs to the asparaginase 1 family.</text>
</comment>
<evidence type="ECO:0000256" key="4">
    <source>
        <dbReference type="RuleBase" id="RU004456"/>
    </source>
</evidence>
<dbReference type="NCBIfam" id="TIGR00520">
    <property type="entry name" value="asnASE_II"/>
    <property type="match status" value="1"/>
</dbReference>
<evidence type="ECO:0000256" key="1">
    <source>
        <dbReference type="ARBA" id="ARBA00010518"/>
    </source>
</evidence>
<dbReference type="Pfam" id="PF17763">
    <property type="entry name" value="Asparaginase_C"/>
    <property type="match status" value="1"/>
</dbReference>
<dbReference type="InterPro" id="IPR040919">
    <property type="entry name" value="Asparaginase_C"/>
</dbReference>
<dbReference type="CDD" id="cd08964">
    <property type="entry name" value="L-asparaginase_II"/>
    <property type="match status" value="1"/>
</dbReference>
<name>A0ABW4Z7S8_9BACT</name>